<keyword evidence="9" id="KW-1185">Reference proteome</keyword>
<feature type="region of interest" description="Disordered" evidence="6">
    <location>
        <begin position="723"/>
        <end position="750"/>
    </location>
</feature>
<feature type="region of interest" description="Disordered" evidence="6">
    <location>
        <begin position="637"/>
        <end position="656"/>
    </location>
</feature>
<keyword evidence="3" id="KW-0862">Zinc</keyword>
<feature type="domain" description="PHD-type" evidence="7">
    <location>
        <begin position="815"/>
        <end position="946"/>
    </location>
</feature>
<keyword evidence="2" id="KW-0863">Zinc-finger</keyword>
<evidence type="ECO:0000256" key="5">
    <source>
        <dbReference type="ARBA" id="ARBA00023163"/>
    </source>
</evidence>
<feature type="region of interest" description="Disordered" evidence="6">
    <location>
        <begin position="370"/>
        <end position="434"/>
    </location>
</feature>
<feature type="region of interest" description="Disordered" evidence="6">
    <location>
        <begin position="531"/>
        <end position="609"/>
    </location>
</feature>
<dbReference type="InterPro" id="IPR013083">
    <property type="entry name" value="Znf_RING/FYVE/PHD"/>
</dbReference>
<dbReference type="PANTHER" id="PTHR45838:SF4">
    <property type="entry name" value="HISTONE-LYSINE N-METHYLTRANSFERASE TRITHORAX"/>
    <property type="match status" value="1"/>
</dbReference>
<dbReference type="EMBL" id="CAXHTA020000001">
    <property type="protein sequence ID" value="CAL5218601.1"/>
    <property type="molecule type" value="Genomic_DNA"/>
</dbReference>
<dbReference type="InterPro" id="IPR034732">
    <property type="entry name" value="EPHD"/>
</dbReference>
<dbReference type="PROSITE" id="PS51805">
    <property type="entry name" value="EPHD"/>
    <property type="match status" value="1"/>
</dbReference>
<evidence type="ECO:0000256" key="2">
    <source>
        <dbReference type="ARBA" id="ARBA00022771"/>
    </source>
</evidence>
<accession>A0ABP1FIB7</accession>
<feature type="region of interest" description="Disordered" evidence="6">
    <location>
        <begin position="953"/>
        <end position="1001"/>
    </location>
</feature>
<comment type="caution">
    <text evidence="8">The sequence shown here is derived from an EMBL/GenBank/DDBJ whole genome shotgun (WGS) entry which is preliminary data.</text>
</comment>
<feature type="compositionally biased region" description="Low complexity" evidence="6">
    <location>
        <begin position="301"/>
        <end position="313"/>
    </location>
</feature>
<dbReference type="InterPro" id="IPR010919">
    <property type="entry name" value="SAND-like_dom_sf"/>
</dbReference>
<feature type="compositionally biased region" description="Polar residues" evidence="6">
    <location>
        <begin position="638"/>
        <end position="656"/>
    </location>
</feature>
<proteinExistence type="predicted"/>
<dbReference type="PANTHER" id="PTHR45838">
    <property type="entry name" value="HISTONE-LYSINE-N-METHYLTRANSFERASE 2 KMT2 FAMILY MEMBER"/>
    <property type="match status" value="1"/>
</dbReference>
<dbReference type="SMART" id="SM00249">
    <property type="entry name" value="PHD"/>
    <property type="match status" value="1"/>
</dbReference>
<evidence type="ECO:0000256" key="4">
    <source>
        <dbReference type="ARBA" id="ARBA00023015"/>
    </source>
</evidence>
<evidence type="ECO:0000256" key="6">
    <source>
        <dbReference type="SAM" id="MobiDB-lite"/>
    </source>
</evidence>
<evidence type="ECO:0000313" key="9">
    <source>
        <dbReference type="Proteomes" id="UP001497392"/>
    </source>
</evidence>
<name>A0ABP1FIB7_9CHLO</name>
<keyword evidence="4" id="KW-0805">Transcription regulation</keyword>
<dbReference type="Gene3D" id="3.30.40.10">
    <property type="entry name" value="Zinc/RING finger domain, C3HC4 (zinc finger)"/>
    <property type="match status" value="1"/>
</dbReference>
<dbReference type="InterPro" id="IPR001965">
    <property type="entry name" value="Znf_PHD"/>
</dbReference>
<feature type="compositionally biased region" description="Low complexity" evidence="6">
    <location>
        <begin position="733"/>
        <end position="749"/>
    </location>
</feature>
<evidence type="ECO:0000313" key="8">
    <source>
        <dbReference type="EMBL" id="CAL5218601.1"/>
    </source>
</evidence>
<keyword evidence="5" id="KW-0804">Transcription</keyword>
<dbReference type="Pfam" id="PF13771">
    <property type="entry name" value="zf-HC5HC2H"/>
    <property type="match status" value="1"/>
</dbReference>
<keyword evidence="1" id="KW-0479">Metal-binding</keyword>
<organism evidence="8 9">
    <name type="scientific">Coccomyxa viridis</name>
    <dbReference type="NCBI Taxonomy" id="1274662"/>
    <lineage>
        <taxon>Eukaryota</taxon>
        <taxon>Viridiplantae</taxon>
        <taxon>Chlorophyta</taxon>
        <taxon>core chlorophytes</taxon>
        <taxon>Trebouxiophyceae</taxon>
        <taxon>Trebouxiophyceae incertae sedis</taxon>
        <taxon>Coccomyxaceae</taxon>
        <taxon>Coccomyxa</taxon>
    </lineage>
</organism>
<evidence type="ECO:0000256" key="1">
    <source>
        <dbReference type="ARBA" id="ARBA00022723"/>
    </source>
</evidence>
<feature type="region of interest" description="Disordered" evidence="6">
    <location>
        <begin position="283"/>
        <end position="319"/>
    </location>
</feature>
<dbReference type="Gene3D" id="3.10.390.10">
    <property type="entry name" value="SAND domain-like"/>
    <property type="match status" value="1"/>
</dbReference>
<feature type="compositionally biased region" description="Basic and acidic residues" evidence="6">
    <location>
        <begin position="780"/>
        <end position="798"/>
    </location>
</feature>
<evidence type="ECO:0000259" key="7">
    <source>
        <dbReference type="PROSITE" id="PS51805"/>
    </source>
</evidence>
<protein>
    <submittedName>
        <fullName evidence="8">G297 protein</fullName>
    </submittedName>
</protein>
<feature type="region of interest" description="Disordered" evidence="6">
    <location>
        <begin position="769"/>
        <end position="798"/>
    </location>
</feature>
<sequence>MPAQRPPPSSQTLQGMMQTPRPAGPVLPARKAGAPAQHPPFGGLHGGPRLPEPKQQTPLSLLKASPSSGAPRPAHVVVVGEKHWAAPNQVSADKSRVTSGQHSLINVDARSAPKGPGPQGVPTLHPRAAPWASGQPIPGRERPAVSAPSPALLPIATLGRPQVLPQSMPLKAPQAVRPNVTPTREERTPAPFFPGKGAWHNMKIPIVCNGNRGYYLVHSSTCICCCVACNERAKRADLPCIQISPTEFERHSGMSATKKWKTTLRVERPGERSISLGAHLEVNGLGTGVRSPGESNPEGQPAATAAAPAAPMPKQLEPKMDPKRLEPVLQERFPAVPPQAPVRAPIAAPAPLPRAAEAKTEVKAEALVHPGETVPGSAEAAKAQEPARGPRTRGGHKRSHSYGRLKPMGDTKGDISAEGGEGEAKDAGAKPMSAVDRATRAKWLKGGRRNMKPQIRQGPEYQAVIPPKSEVKPRPVGDPSAEDRIRGGTLVPSADAVLASVAGPEKAAAEALPMDAKMDPNESIGKQILLQRGQRQRKKPQWLDNTIDPHLPDKKWGLPNSRQDLEYEGSMPLESDTGSGAAAGAPKQRKRSQHPQAQFQYQDSDRLPVPEYYMYGDDEETRPPVPKRMRSVAGDWPTTMQLESPSPQALNSRPESSGFPQLLTHQTHQDGQILHVTVSHHGRTYVGALVLESKWGGSEPPGATPKGLAPELLPAPRSLAAESLSAGRWQEEPGLAGSAAPSSSTPHAGEQNLIDVPIGQVKLPRQLPAEEGVQEVQSLRAKEKQPAGPKPKGEERRAAAAEEYHRLLQEGAPPGTKCVLCHQEQHADAREYLLAQRQLTRTPEGVTNRALGPLLLVRVSAISNAWVHMQCALWSGEVWVSESGGLEKVDEAVRRGRMIKCKACNRKGATLGCHIRSCRHSFHMVCARATKCRLHEDGRLTCPTHLSLVQGEPLPRSWSKPAANGFAPSERLPAPGSQRQSVLDSAPRQRHPDVDEVPGQP</sequence>
<feature type="region of interest" description="Disordered" evidence="6">
    <location>
        <begin position="451"/>
        <end position="489"/>
    </location>
</feature>
<dbReference type="Proteomes" id="UP001497392">
    <property type="component" value="Unassembled WGS sequence"/>
</dbReference>
<gene>
    <name evidence="8" type="primary">g297</name>
    <name evidence="8" type="ORF">VP750_LOCUS260</name>
</gene>
<feature type="region of interest" description="Disordered" evidence="6">
    <location>
        <begin position="1"/>
        <end position="73"/>
    </location>
</feature>
<reference evidence="8 9" key="1">
    <citation type="submission" date="2024-06" db="EMBL/GenBank/DDBJ databases">
        <authorList>
            <person name="Kraege A."/>
            <person name="Thomma B."/>
        </authorList>
    </citation>
    <scope>NUCLEOTIDE SEQUENCE [LARGE SCALE GENOMIC DNA]</scope>
</reference>
<feature type="compositionally biased region" description="Basic and acidic residues" evidence="6">
    <location>
        <begin position="469"/>
        <end position="486"/>
    </location>
</feature>
<evidence type="ECO:0000256" key="3">
    <source>
        <dbReference type="ARBA" id="ARBA00022833"/>
    </source>
</evidence>
<feature type="compositionally biased region" description="Basic residues" evidence="6">
    <location>
        <begin position="390"/>
        <end position="403"/>
    </location>
</feature>